<dbReference type="Gene3D" id="3.90.79.10">
    <property type="entry name" value="Nucleoside Triphosphate Pyrophosphohydrolase"/>
    <property type="match status" value="1"/>
</dbReference>
<evidence type="ECO:0000313" key="4">
    <source>
        <dbReference type="EMBL" id="SHO46701.1"/>
    </source>
</evidence>
<protein>
    <submittedName>
        <fullName evidence="4">ADP-ribose pyrophosphatase YjhB, NUDIX family</fullName>
    </submittedName>
</protein>
<dbReference type="OrthoDB" id="9787880at2"/>
<comment type="similarity">
    <text evidence="1">Belongs to the Nudix hydrolase family.</text>
</comment>
<dbReference type="AlphaFoldDB" id="A0A1M7Y3J1"/>
<dbReference type="Pfam" id="PF00293">
    <property type="entry name" value="NUDIX"/>
    <property type="match status" value="1"/>
</dbReference>
<accession>A0A1M7Y3J1</accession>
<dbReference type="CDD" id="cd03674">
    <property type="entry name" value="NUDIX_Hydrolase"/>
    <property type="match status" value="1"/>
</dbReference>
<keyword evidence="2" id="KW-0378">Hydrolase</keyword>
<dbReference type="PANTHER" id="PTHR43736:SF1">
    <property type="entry name" value="DIHYDRONEOPTERIN TRIPHOSPHATE DIPHOSPHATASE"/>
    <property type="match status" value="1"/>
</dbReference>
<feature type="domain" description="Nudix hydrolase" evidence="3">
    <location>
        <begin position="43"/>
        <end position="181"/>
    </location>
</feature>
<sequence length="188" mass="21679">MKQILLDIIKGYKPGNEQEEAEKEIMLEFIKSNDNCLLRENKIAHFTASSWIVNEGRTKVLMVYHNIYQSWAWTGGHADGEEDLENVAVREAKEETGVSNIRPLSHEPLSLEILCVNSHYKKGIFVPSHLHFNVTYPLQADEKEEVKIKADENSGVRWIDLQQAPLITTEECMKEVYKKLNNRVSIIR</sequence>
<dbReference type="InterPro" id="IPR020084">
    <property type="entry name" value="NUDIX_hydrolase_CS"/>
</dbReference>
<gene>
    <name evidence="4" type="ORF">SAMN02745217_01261</name>
</gene>
<reference evidence="4 5" key="1">
    <citation type="submission" date="2016-12" db="EMBL/GenBank/DDBJ databases">
        <authorList>
            <person name="Song W.-J."/>
            <person name="Kurnit D.M."/>
        </authorList>
    </citation>
    <scope>NUCLEOTIDE SEQUENCE [LARGE SCALE GENOMIC DNA]</scope>
    <source>
        <strain evidence="4 5">DSM 12503</strain>
    </source>
</reference>
<dbReference type="GO" id="GO:0016787">
    <property type="term" value="F:hydrolase activity"/>
    <property type="evidence" value="ECO:0007669"/>
    <property type="project" value="UniProtKB-KW"/>
</dbReference>
<keyword evidence="5" id="KW-1185">Reference proteome</keyword>
<organism evidence="4 5">
    <name type="scientific">Anaerocolumna xylanovorans DSM 12503</name>
    <dbReference type="NCBI Taxonomy" id="1121345"/>
    <lineage>
        <taxon>Bacteria</taxon>
        <taxon>Bacillati</taxon>
        <taxon>Bacillota</taxon>
        <taxon>Clostridia</taxon>
        <taxon>Lachnospirales</taxon>
        <taxon>Lachnospiraceae</taxon>
        <taxon>Anaerocolumna</taxon>
    </lineage>
</organism>
<proteinExistence type="inferred from homology"/>
<dbReference type="PANTHER" id="PTHR43736">
    <property type="entry name" value="ADP-RIBOSE PYROPHOSPHATASE"/>
    <property type="match status" value="1"/>
</dbReference>
<evidence type="ECO:0000313" key="5">
    <source>
        <dbReference type="Proteomes" id="UP000184612"/>
    </source>
</evidence>
<dbReference type="STRING" id="1121345.SAMN02745217_01261"/>
<evidence type="ECO:0000256" key="1">
    <source>
        <dbReference type="ARBA" id="ARBA00005582"/>
    </source>
</evidence>
<dbReference type="RefSeq" id="WP_073588012.1">
    <property type="nucleotide sequence ID" value="NZ_FRFD01000004.1"/>
</dbReference>
<dbReference type="PROSITE" id="PS00893">
    <property type="entry name" value="NUDIX_BOX"/>
    <property type="match status" value="1"/>
</dbReference>
<evidence type="ECO:0000259" key="3">
    <source>
        <dbReference type="PROSITE" id="PS51462"/>
    </source>
</evidence>
<name>A0A1M7Y3J1_9FIRM</name>
<dbReference type="EMBL" id="FRFD01000004">
    <property type="protein sequence ID" value="SHO46701.1"/>
    <property type="molecule type" value="Genomic_DNA"/>
</dbReference>
<dbReference type="PROSITE" id="PS51462">
    <property type="entry name" value="NUDIX"/>
    <property type="match status" value="1"/>
</dbReference>
<evidence type="ECO:0000256" key="2">
    <source>
        <dbReference type="ARBA" id="ARBA00022801"/>
    </source>
</evidence>
<dbReference type="InterPro" id="IPR000086">
    <property type="entry name" value="NUDIX_hydrolase_dom"/>
</dbReference>
<dbReference type="Proteomes" id="UP000184612">
    <property type="component" value="Unassembled WGS sequence"/>
</dbReference>
<dbReference type="InterPro" id="IPR015797">
    <property type="entry name" value="NUDIX_hydrolase-like_dom_sf"/>
</dbReference>
<dbReference type="SUPFAM" id="SSF55811">
    <property type="entry name" value="Nudix"/>
    <property type="match status" value="1"/>
</dbReference>